<evidence type="ECO:0000256" key="1">
    <source>
        <dbReference type="ARBA" id="ARBA00002274"/>
    </source>
</evidence>
<dbReference type="InterPro" id="IPR003758">
    <property type="entry name" value="LpxK"/>
</dbReference>
<comment type="pathway">
    <text evidence="2 13">Glycolipid biosynthesis; lipid IV(A) biosynthesis; lipid IV(A) from (3R)-3-hydroxytetradecanoyl-[acyl-carrier-protein] and UDP-N-acetyl-alpha-D-glucosamine: step 6/6.</text>
</comment>
<evidence type="ECO:0000256" key="2">
    <source>
        <dbReference type="ARBA" id="ARBA00004870"/>
    </source>
</evidence>
<accession>A0ABV6FSC6</accession>
<evidence type="ECO:0000256" key="10">
    <source>
        <dbReference type="ARBA" id="ARBA00022840"/>
    </source>
</evidence>
<evidence type="ECO:0000256" key="9">
    <source>
        <dbReference type="ARBA" id="ARBA00022777"/>
    </source>
</evidence>
<protein>
    <recommendedName>
        <fullName evidence="4 13">Tetraacyldisaccharide 4'-kinase</fullName>
        <ecNumber evidence="3 13">2.7.1.130</ecNumber>
    </recommendedName>
    <alternativeName>
        <fullName evidence="12 13">Lipid A 4'-kinase</fullName>
    </alternativeName>
</protein>
<dbReference type="EMBL" id="JBHLWI010000024">
    <property type="protein sequence ID" value="MFC0262769.1"/>
    <property type="molecule type" value="Genomic_DNA"/>
</dbReference>
<gene>
    <name evidence="13 14" type="primary">lpxK</name>
    <name evidence="14" type="ORF">ACFFIP_08755</name>
</gene>
<keyword evidence="6 13" id="KW-0441">Lipid A biosynthesis</keyword>
<reference evidence="14 15" key="1">
    <citation type="submission" date="2024-09" db="EMBL/GenBank/DDBJ databases">
        <authorList>
            <person name="Sun Q."/>
            <person name="Mori K."/>
        </authorList>
    </citation>
    <scope>NUCLEOTIDE SEQUENCE [LARGE SCALE GENOMIC DNA]</scope>
    <source>
        <strain evidence="14 15">CCM 7650</strain>
    </source>
</reference>
<dbReference type="NCBIfam" id="TIGR00682">
    <property type="entry name" value="lpxK"/>
    <property type="match status" value="1"/>
</dbReference>
<evidence type="ECO:0000256" key="7">
    <source>
        <dbReference type="ARBA" id="ARBA00022679"/>
    </source>
</evidence>
<feature type="binding site" evidence="13">
    <location>
        <begin position="47"/>
        <end position="54"/>
    </location>
    <ligand>
        <name>ATP</name>
        <dbReference type="ChEBI" id="CHEBI:30616"/>
    </ligand>
</feature>
<evidence type="ECO:0000256" key="3">
    <source>
        <dbReference type="ARBA" id="ARBA00012071"/>
    </source>
</evidence>
<proteinExistence type="inferred from homology"/>
<evidence type="ECO:0000256" key="13">
    <source>
        <dbReference type="HAMAP-Rule" id="MF_00409"/>
    </source>
</evidence>
<evidence type="ECO:0000313" key="15">
    <source>
        <dbReference type="Proteomes" id="UP001589797"/>
    </source>
</evidence>
<evidence type="ECO:0000256" key="5">
    <source>
        <dbReference type="ARBA" id="ARBA00022516"/>
    </source>
</evidence>
<dbReference type="EC" id="2.7.1.130" evidence="3 13"/>
<keyword evidence="11 13" id="KW-0443">Lipid metabolism</keyword>
<evidence type="ECO:0000256" key="11">
    <source>
        <dbReference type="ARBA" id="ARBA00023098"/>
    </source>
</evidence>
<dbReference type="InterPro" id="IPR027417">
    <property type="entry name" value="P-loop_NTPase"/>
</dbReference>
<name>A0ABV6FSC6_9BACT</name>
<comment type="function">
    <text evidence="1 13">Transfers the gamma-phosphate of ATP to the 4'-position of a tetraacyldisaccharide 1-phosphate intermediate (termed DS-1-P) to form tetraacyldisaccharide 1,4'-bis-phosphate (lipid IVA).</text>
</comment>
<keyword evidence="15" id="KW-1185">Reference proteome</keyword>
<comment type="catalytic activity">
    <reaction evidence="13">
        <text>a lipid A disaccharide + ATP = a lipid IVA + ADP + H(+)</text>
        <dbReference type="Rhea" id="RHEA:67840"/>
        <dbReference type="ChEBI" id="CHEBI:15378"/>
        <dbReference type="ChEBI" id="CHEBI:30616"/>
        <dbReference type="ChEBI" id="CHEBI:176343"/>
        <dbReference type="ChEBI" id="CHEBI:176425"/>
        <dbReference type="ChEBI" id="CHEBI:456216"/>
        <dbReference type="EC" id="2.7.1.130"/>
    </reaction>
</comment>
<comment type="caution">
    <text evidence="14">The sequence shown here is derived from an EMBL/GenBank/DDBJ whole genome shotgun (WGS) entry which is preliminary data.</text>
</comment>
<dbReference type="Proteomes" id="UP001589797">
    <property type="component" value="Unassembled WGS sequence"/>
</dbReference>
<evidence type="ECO:0000256" key="12">
    <source>
        <dbReference type="ARBA" id="ARBA00029757"/>
    </source>
</evidence>
<keyword evidence="7 13" id="KW-0808">Transferase</keyword>
<dbReference type="PANTHER" id="PTHR42724:SF1">
    <property type="entry name" value="TETRAACYLDISACCHARIDE 4'-KINASE, MITOCHONDRIAL-RELATED"/>
    <property type="match status" value="1"/>
</dbReference>
<dbReference type="Pfam" id="PF02606">
    <property type="entry name" value="LpxK"/>
    <property type="match status" value="1"/>
</dbReference>
<dbReference type="GO" id="GO:0009029">
    <property type="term" value="F:lipid-A 4'-kinase activity"/>
    <property type="evidence" value="ECO:0007669"/>
    <property type="project" value="UniProtKB-EC"/>
</dbReference>
<keyword evidence="10 13" id="KW-0067">ATP-binding</keyword>
<keyword evidence="8 13" id="KW-0547">Nucleotide-binding</keyword>
<evidence type="ECO:0000313" key="14">
    <source>
        <dbReference type="EMBL" id="MFC0262769.1"/>
    </source>
</evidence>
<sequence length="351" mass="40514">MRWYDPLLYLFALLYDLVTCVRNWMFDTGLKRSFNFKVPVVVVGNLNLGGSGKTPMVEYLIECFQDKFEIATLSRGYGRKTRGFLLADQDMGPNELGDEPFQIFTKYGKNVTVSVGEKRVPAILEILRLRPKTNLLLLDDAFQHRYVKGDFYVLLTTYQKPFYRDNVLPLGTLREHPSGAKRADIVIVTKCPLDVSHEEKESMKTQIQRFTKAEVVFAGIQYGQPIAVNPKFPEVRKDVVLVSGIANDRLFAEEVQKHFNMLHRLSFPDHYRYKLSDIKKMRELLLESSSAMILTTEKDAVKLKSEAFSKYLEDFPIFVLPIKVKLEQDKSQYLDARINKIIKDKAYISES</sequence>
<dbReference type="PANTHER" id="PTHR42724">
    <property type="entry name" value="TETRAACYLDISACCHARIDE 4'-KINASE"/>
    <property type="match status" value="1"/>
</dbReference>
<evidence type="ECO:0000256" key="4">
    <source>
        <dbReference type="ARBA" id="ARBA00016436"/>
    </source>
</evidence>
<dbReference type="SUPFAM" id="SSF52540">
    <property type="entry name" value="P-loop containing nucleoside triphosphate hydrolases"/>
    <property type="match status" value="1"/>
</dbReference>
<dbReference type="HAMAP" id="MF_00409">
    <property type="entry name" value="LpxK"/>
    <property type="match status" value="1"/>
</dbReference>
<comment type="similarity">
    <text evidence="13">Belongs to the LpxK family.</text>
</comment>
<keyword evidence="5 13" id="KW-0444">Lipid biosynthesis</keyword>
<evidence type="ECO:0000256" key="8">
    <source>
        <dbReference type="ARBA" id="ARBA00022741"/>
    </source>
</evidence>
<organism evidence="14 15">
    <name type="scientific">Fontibacter flavus</name>
    <dbReference type="NCBI Taxonomy" id="654838"/>
    <lineage>
        <taxon>Bacteria</taxon>
        <taxon>Pseudomonadati</taxon>
        <taxon>Bacteroidota</taxon>
        <taxon>Cytophagia</taxon>
        <taxon>Cytophagales</taxon>
        <taxon>Cyclobacteriaceae</taxon>
        <taxon>Fontibacter</taxon>
    </lineage>
</organism>
<dbReference type="RefSeq" id="WP_382387222.1">
    <property type="nucleotide sequence ID" value="NZ_JBHLWI010000024.1"/>
</dbReference>
<keyword evidence="9 13" id="KW-0418">Kinase</keyword>
<evidence type="ECO:0000256" key="6">
    <source>
        <dbReference type="ARBA" id="ARBA00022556"/>
    </source>
</evidence>